<protein>
    <submittedName>
        <fullName evidence="3">Enoyl-CoA hydratase/isomerase family protein</fullName>
    </submittedName>
</protein>
<organism evidence="3 4">
    <name type="scientific">Halomarina rubra</name>
    <dbReference type="NCBI Taxonomy" id="2071873"/>
    <lineage>
        <taxon>Archaea</taxon>
        <taxon>Methanobacteriati</taxon>
        <taxon>Methanobacteriota</taxon>
        <taxon>Stenosarchaea group</taxon>
        <taxon>Halobacteria</taxon>
        <taxon>Halobacteriales</taxon>
        <taxon>Natronomonadaceae</taxon>
        <taxon>Halomarina</taxon>
    </lineage>
</organism>
<dbReference type="SUPFAM" id="SSF52096">
    <property type="entry name" value="ClpP/crotonase"/>
    <property type="match status" value="1"/>
</dbReference>
<dbReference type="InterPro" id="IPR029045">
    <property type="entry name" value="ClpP/crotonase-like_dom_sf"/>
</dbReference>
<accession>A0ABD6AVX8</accession>
<gene>
    <name evidence="3" type="ORF">ACFSBT_10630</name>
</gene>
<dbReference type="Gene3D" id="3.90.226.10">
    <property type="entry name" value="2-enoyl-CoA Hydratase, Chain A, domain 1"/>
    <property type="match status" value="1"/>
</dbReference>
<evidence type="ECO:0000256" key="1">
    <source>
        <dbReference type="ARBA" id="ARBA00005254"/>
    </source>
</evidence>
<sequence>MLRIEDSAGVRTVTLDRPERRNALTPAMLDDLAAAVSDPPEPVVYLRGAGSAFCAGADLDAVADVAAATTTDGDTTDGDTTDTDPAAAFAEHGQRTARAIADSSAVVLAGIDGAARGGGVELALACDLRVATDAATFAETGVTFGLFGAWGGTVRLPRIVGEGNAMDLTLSGRAVDADEALRMGLVSRVVEDPATVARELADNDHAALERVKPLLRSRGSDDDRETAEAGVFADLVARNADALRRD</sequence>
<evidence type="ECO:0000313" key="3">
    <source>
        <dbReference type="EMBL" id="MFD1513732.1"/>
    </source>
</evidence>
<dbReference type="EMBL" id="JBHUDC010000005">
    <property type="protein sequence ID" value="MFD1513732.1"/>
    <property type="molecule type" value="Genomic_DNA"/>
</dbReference>
<dbReference type="CDD" id="cd06558">
    <property type="entry name" value="crotonase-like"/>
    <property type="match status" value="1"/>
</dbReference>
<reference evidence="3 4" key="1">
    <citation type="journal article" date="2019" name="Int. J. Syst. Evol. Microbiol.">
        <title>The Global Catalogue of Microorganisms (GCM) 10K type strain sequencing project: providing services to taxonomists for standard genome sequencing and annotation.</title>
        <authorList>
            <consortium name="The Broad Institute Genomics Platform"/>
            <consortium name="The Broad Institute Genome Sequencing Center for Infectious Disease"/>
            <person name="Wu L."/>
            <person name="Ma J."/>
        </authorList>
    </citation>
    <scope>NUCLEOTIDE SEQUENCE [LARGE SCALE GENOMIC DNA]</scope>
    <source>
        <strain evidence="3 4">CGMCC 1.12563</strain>
    </source>
</reference>
<dbReference type="InterPro" id="IPR001753">
    <property type="entry name" value="Enoyl-CoA_hydra/iso"/>
</dbReference>
<dbReference type="Pfam" id="PF00378">
    <property type="entry name" value="ECH_1"/>
    <property type="match status" value="1"/>
</dbReference>
<dbReference type="PANTHER" id="PTHR43802">
    <property type="entry name" value="ENOYL-COA HYDRATASE"/>
    <property type="match status" value="1"/>
</dbReference>
<evidence type="ECO:0000256" key="2">
    <source>
        <dbReference type="RuleBase" id="RU003707"/>
    </source>
</evidence>
<dbReference type="Proteomes" id="UP001597187">
    <property type="component" value="Unassembled WGS sequence"/>
</dbReference>
<dbReference type="PROSITE" id="PS00166">
    <property type="entry name" value="ENOYL_COA_HYDRATASE"/>
    <property type="match status" value="1"/>
</dbReference>
<name>A0ABD6AVX8_9EURY</name>
<dbReference type="InterPro" id="IPR018376">
    <property type="entry name" value="Enoyl-CoA_hyd/isom_CS"/>
</dbReference>
<proteinExistence type="inferred from homology"/>
<dbReference type="AlphaFoldDB" id="A0ABD6AVX8"/>
<comment type="similarity">
    <text evidence="1 2">Belongs to the enoyl-CoA hydratase/isomerase family.</text>
</comment>
<evidence type="ECO:0000313" key="4">
    <source>
        <dbReference type="Proteomes" id="UP001597187"/>
    </source>
</evidence>
<keyword evidence="4" id="KW-1185">Reference proteome</keyword>
<comment type="caution">
    <text evidence="3">The sequence shown here is derived from an EMBL/GenBank/DDBJ whole genome shotgun (WGS) entry which is preliminary data.</text>
</comment>
<dbReference type="RefSeq" id="WP_250873702.1">
    <property type="nucleotide sequence ID" value="NZ_JALXFV010000005.1"/>
</dbReference>
<dbReference type="PANTHER" id="PTHR43802:SF1">
    <property type="entry name" value="IP11341P-RELATED"/>
    <property type="match status" value="1"/>
</dbReference>